<dbReference type="Pfam" id="PF03929">
    <property type="entry name" value="PepSY_TM"/>
    <property type="match status" value="1"/>
</dbReference>
<sequence>MKQGFRQSMAWLHTWTGLLVGWVLLLIFMAGTTSYFRDEISRWMRPELPRAPLSTETVAARAVALLQRQAPQSPQWTVQLPGARWPFVSIPQKIKVALSV</sequence>
<dbReference type="AlphaFoldDB" id="A0A1M4L462"/>
<evidence type="ECO:0000313" key="2">
    <source>
        <dbReference type="EMBL" id="SBV87958.1"/>
    </source>
</evidence>
<dbReference type="EMBL" id="FLUK01000147">
    <property type="protein sequence ID" value="SBV87958.1"/>
    <property type="molecule type" value="Genomic_DNA"/>
</dbReference>
<gene>
    <name evidence="2" type="ORF">XTGNCPPB3709_1890</name>
</gene>
<dbReference type="PANTHER" id="PTHR34219:SF4">
    <property type="entry name" value="PEPSY DOMAIN-CONTAINING PROTEIN"/>
    <property type="match status" value="1"/>
</dbReference>
<name>A0A1M4L462_9XANT</name>
<protein>
    <recommendedName>
        <fullName evidence="4">PepSY domain-containing protein</fullName>
    </recommendedName>
</protein>
<keyword evidence="1" id="KW-0472">Membrane</keyword>
<accession>A0A1M4L462</accession>
<dbReference type="PANTHER" id="PTHR34219">
    <property type="entry name" value="IRON-REGULATED INNER MEMBRANE PROTEIN-RELATED"/>
    <property type="match status" value="1"/>
</dbReference>
<dbReference type="InterPro" id="IPR005625">
    <property type="entry name" value="PepSY-ass_TM"/>
</dbReference>
<evidence type="ECO:0008006" key="4">
    <source>
        <dbReference type="Google" id="ProtNLM"/>
    </source>
</evidence>
<feature type="transmembrane region" description="Helical" evidence="1">
    <location>
        <begin position="12"/>
        <end position="36"/>
    </location>
</feature>
<keyword evidence="1" id="KW-1133">Transmembrane helix</keyword>
<proteinExistence type="predicted"/>
<keyword evidence="1" id="KW-0812">Transmembrane</keyword>
<organism evidence="2 3">
    <name type="scientific">Xanthomonas graminis pv. graminis</name>
    <dbReference type="NCBI Taxonomy" id="134874"/>
    <lineage>
        <taxon>Bacteria</taxon>
        <taxon>Pseudomonadati</taxon>
        <taxon>Pseudomonadota</taxon>
        <taxon>Gammaproteobacteria</taxon>
        <taxon>Lysobacterales</taxon>
        <taxon>Lysobacteraceae</taxon>
        <taxon>Xanthomonas</taxon>
        <taxon>Xanthomonas translucens group</taxon>
        <taxon>Xanthomonas graminis</taxon>
    </lineage>
</organism>
<evidence type="ECO:0000256" key="1">
    <source>
        <dbReference type="SAM" id="Phobius"/>
    </source>
</evidence>
<dbReference type="Proteomes" id="UP000184997">
    <property type="component" value="Unassembled WGS sequence"/>
</dbReference>
<reference evidence="3" key="1">
    <citation type="submission" date="2016-07" db="EMBL/GenBank/DDBJ databases">
        <authorList>
            <person name="Florea S."/>
            <person name="Webb J.S."/>
            <person name="Jaromczyk J."/>
            <person name="Schardl C.L."/>
        </authorList>
    </citation>
    <scope>NUCLEOTIDE SEQUENCE [LARGE SCALE GENOMIC DNA]</scope>
</reference>
<evidence type="ECO:0000313" key="3">
    <source>
        <dbReference type="Proteomes" id="UP000184997"/>
    </source>
</evidence>